<keyword evidence="2" id="KW-1185">Reference proteome</keyword>
<gene>
    <name evidence="1" type="ORF">HNP38_001080</name>
</gene>
<proteinExistence type="predicted"/>
<dbReference type="Proteomes" id="UP000592180">
    <property type="component" value="Unassembled WGS sequence"/>
</dbReference>
<accession>A0A840KCS3</accession>
<evidence type="ECO:0000313" key="2">
    <source>
        <dbReference type="Proteomes" id="UP000592180"/>
    </source>
</evidence>
<dbReference type="EMBL" id="JACHLE010000001">
    <property type="protein sequence ID" value="MBB4805808.1"/>
    <property type="molecule type" value="Genomic_DNA"/>
</dbReference>
<dbReference type="RefSeq" id="WP_184185604.1">
    <property type="nucleotide sequence ID" value="NZ_JACHLE010000001.1"/>
</dbReference>
<protein>
    <submittedName>
        <fullName evidence="1">Uncharacterized protein</fullName>
    </submittedName>
</protein>
<reference evidence="1 2" key="1">
    <citation type="submission" date="2020-08" db="EMBL/GenBank/DDBJ databases">
        <title>Functional genomics of gut bacteria from endangered species of beetles.</title>
        <authorList>
            <person name="Carlos-Shanley C."/>
        </authorList>
    </citation>
    <scope>NUCLEOTIDE SEQUENCE [LARGE SCALE GENOMIC DNA]</scope>
    <source>
        <strain evidence="1 2">S00151</strain>
    </source>
</reference>
<sequence length="75" mass="8970">MKELDVGHYLDIYTLRKEMQEEGITNPSKDIRKFTHEFVEKLENMPLNEKIILKNHSFFDSSGNLIIKFPDNDKW</sequence>
<organism evidence="1 2">
    <name type="scientific">Chryseobacterium defluvii</name>
    <dbReference type="NCBI Taxonomy" id="160396"/>
    <lineage>
        <taxon>Bacteria</taxon>
        <taxon>Pseudomonadati</taxon>
        <taxon>Bacteroidota</taxon>
        <taxon>Flavobacteriia</taxon>
        <taxon>Flavobacteriales</taxon>
        <taxon>Weeksellaceae</taxon>
        <taxon>Chryseobacterium group</taxon>
        <taxon>Chryseobacterium</taxon>
    </lineage>
</organism>
<name>A0A840KCS3_9FLAO</name>
<evidence type="ECO:0000313" key="1">
    <source>
        <dbReference type="EMBL" id="MBB4805808.1"/>
    </source>
</evidence>
<dbReference type="AlphaFoldDB" id="A0A840KCS3"/>
<comment type="caution">
    <text evidence="1">The sequence shown here is derived from an EMBL/GenBank/DDBJ whole genome shotgun (WGS) entry which is preliminary data.</text>
</comment>